<dbReference type="PRINTS" id="PR00377">
    <property type="entry name" value="IMPHPHTASES"/>
</dbReference>
<feature type="binding site" evidence="7">
    <location>
        <position position="95"/>
    </location>
    <ligand>
        <name>Mg(2+)</name>
        <dbReference type="ChEBI" id="CHEBI:18420"/>
        <label>1</label>
        <note>catalytic</note>
    </ligand>
</feature>
<accession>A0A7Y9RW75</accession>
<evidence type="ECO:0000256" key="4">
    <source>
        <dbReference type="ARBA" id="ARBA00022723"/>
    </source>
</evidence>
<evidence type="ECO:0000313" key="10">
    <source>
        <dbReference type="Proteomes" id="UP000544110"/>
    </source>
</evidence>
<comment type="catalytic activity">
    <reaction evidence="1 8">
        <text>a myo-inositol phosphate + H2O = myo-inositol + phosphate</text>
        <dbReference type="Rhea" id="RHEA:24056"/>
        <dbReference type="ChEBI" id="CHEBI:15377"/>
        <dbReference type="ChEBI" id="CHEBI:17268"/>
        <dbReference type="ChEBI" id="CHEBI:43474"/>
        <dbReference type="ChEBI" id="CHEBI:84139"/>
        <dbReference type="EC" id="3.1.3.25"/>
    </reaction>
</comment>
<dbReference type="GO" id="GO:0046854">
    <property type="term" value="P:phosphatidylinositol phosphate biosynthetic process"/>
    <property type="evidence" value="ECO:0007669"/>
    <property type="project" value="InterPro"/>
</dbReference>
<dbReference type="PROSITE" id="PS00630">
    <property type="entry name" value="IMP_2"/>
    <property type="match status" value="1"/>
</dbReference>
<evidence type="ECO:0000256" key="3">
    <source>
        <dbReference type="ARBA" id="ARBA00009759"/>
    </source>
</evidence>
<evidence type="ECO:0000313" key="9">
    <source>
        <dbReference type="EMBL" id="NYG55688.1"/>
    </source>
</evidence>
<feature type="binding site" evidence="7">
    <location>
        <position position="77"/>
    </location>
    <ligand>
        <name>Mg(2+)</name>
        <dbReference type="ChEBI" id="CHEBI:18420"/>
        <label>1</label>
        <note>catalytic</note>
    </ligand>
</feature>
<dbReference type="InterPro" id="IPR033942">
    <property type="entry name" value="IMPase"/>
</dbReference>
<feature type="binding site" evidence="7">
    <location>
        <position position="220"/>
    </location>
    <ligand>
        <name>Mg(2+)</name>
        <dbReference type="ChEBI" id="CHEBI:18420"/>
        <label>2</label>
    </ligand>
</feature>
<name>A0A7Y9RW75_9ACTN</name>
<evidence type="ECO:0000256" key="6">
    <source>
        <dbReference type="ARBA" id="ARBA00022842"/>
    </source>
</evidence>
<sequence>MPEPAVDDRLLGELRGVALEVAGRAAELVRDRRLGDVEVAATKSSAVDVVTEADRASEALVTELLAELRPDDALLGEEGASAPGSSGVRWVVDPIDGTVNFLYGIPQYAVSLAAEVDGEAVVGVVVNAATGTVYEAALGQGALRDGRPLAVRDPAPLAERLVLTGFSYDAGLRELQAASLVRLLPRIRDVRRRGSAALDLCHVAEGTADGYVEEGVNLWDHAAGGLVAREAGARTELTTGQGGLDLLLCAPAHGFEELRAAVVEAGFLG</sequence>
<reference evidence="9 10" key="1">
    <citation type="submission" date="2020-07" db="EMBL/GenBank/DDBJ databases">
        <title>Sequencing the genomes of 1000 actinobacteria strains.</title>
        <authorList>
            <person name="Klenk H.-P."/>
        </authorList>
    </citation>
    <scope>NUCLEOTIDE SEQUENCE [LARGE SCALE GENOMIC DNA]</scope>
    <source>
        <strain evidence="9 10">DSM 24552</strain>
    </source>
</reference>
<protein>
    <recommendedName>
        <fullName evidence="8">Inositol-1-monophosphatase</fullName>
        <ecNumber evidence="8">3.1.3.25</ecNumber>
    </recommendedName>
</protein>
<dbReference type="GO" id="GO:0046872">
    <property type="term" value="F:metal ion binding"/>
    <property type="evidence" value="ECO:0007669"/>
    <property type="project" value="UniProtKB-KW"/>
</dbReference>
<dbReference type="CDD" id="cd01639">
    <property type="entry name" value="IMPase"/>
    <property type="match status" value="1"/>
</dbReference>
<dbReference type="InterPro" id="IPR020550">
    <property type="entry name" value="Inositol_monophosphatase_CS"/>
</dbReference>
<evidence type="ECO:0000256" key="7">
    <source>
        <dbReference type="PIRSR" id="PIRSR600760-2"/>
    </source>
</evidence>
<dbReference type="RefSeq" id="WP_179518092.1">
    <property type="nucleotide sequence ID" value="NZ_JACCAC010000001.1"/>
</dbReference>
<feature type="binding site" evidence="7">
    <location>
        <position position="96"/>
    </location>
    <ligand>
        <name>Mg(2+)</name>
        <dbReference type="ChEBI" id="CHEBI:18420"/>
        <label>1</label>
        <note>catalytic</note>
    </ligand>
</feature>
<dbReference type="SUPFAM" id="SSF56655">
    <property type="entry name" value="Carbohydrate phosphatase"/>
    <property type="match status" value="1"/>
</dbReference>
<dbReference type="PROSITE" id="PS00629">
    <property type="entry name" value="IMP_1"/>
    <property type="match status" value="1"/>
</dbReference>
<dbReference type="EC" id="3.1.3.25" evidence="8"/>
<evidence type="ECO:0000256" key="5">
    <source>
        <dbReference type="ARBA" id="ARBA00022801"/>
    </source>
</evidence>
<comment type="caution">
    <text evidence="9">The sequence shown here is derived from an EMBL/GenBank/DDBJ whole genome shotgun (WGS) entry which is preliminary data.</text>
</comment>
<dbReference type="Gene3D" id="3.40.190.80">
    <property type="match status" value="1"/>
</dbReference>
<dbReference type="GO" id="GO:0007165">
    <property type="term" value="P:signal transduction"/>
    <property type="evidence" value="ECO:0007669"/>
    <property type="project" value="TreeGrafter"/>
</dbReference>
<organism evidence="9 10">
    <name type="scientific">Nocardioides perillae</name>
    <dbReference type="NCBI Taxonomy" id="1119534"/>
    <lineage>
        <taxon>Bacteria</taxon>
        <taxon>Bacillati</taxon>
        <taxon>Actinomycetota</taxon>
        <taxon>Actinomycetes</taxon>
        <taxon>Propionibacteriales</taxon>
        <taxon>Nocardioidaceae</taxon>
        <taxon>Nocardioides</taxon>
    </lineage>
</organism>
<dbReference type="GO" id="GO:0006020">
    <property type="term" value="P:inositol metabolic process"/>
    <property type="evidence" value="ECO:0007669"/>
    <property type="project" value="TreeGrafter"/>
</dbReference>
<proteinExistence type="inferred from homology"/>
<dbReference type="Gene3D" id="3.30.540.10">
    <property type="entry name" value="Fructose-1,6-Bisphosphatase, subunit A, domain 1"/>
    <property type="match status" value="1"/>
</dbReference>
<dbReference type="EMBL" id="JACCAC010000001">
    <property type="protein sequence ID" value="NYG55688.1"/>
    <property type="molecule type" value="Genomic_DNA"/>
</dbReference>
<keyword evidence="10" id="KW-1185">Reference proteome</keyword>
<dbReference type="Proteomes" id="UP000544110">
    <property type="component" value="Unassembled WGS sequence"/>
</dbReference>
<keyword evidence="5 8" id="KW-0378">Hydrolase</keyword>
<gene>
    <name evidence="9" type="ORF">BJ989_001992</name>
</gene>
<dbReference type="PANTHER" id="PTHR20854:SF4">
    <property type="entry name" value="INOSITOL-1-MONOPHOSPHATASE-RELATED"/>
    <property type="match status" value="1"/>
</dbReference>
<dbReference type="AlphaFoldDB" id="A0A7Y9RW75"/>
<dbReference type="Pfam" id="PF00459">
    <property type="entry name" value="Inositol_P"/>
    <property type="match status" value="1"/>
</dbReference>
<evidence type="ECO:0000256" key="2">
    <source>
        <dbReference type="ARBA" id="ARBA00001946"/>
    </source>
</evidence>
<feature type="binding site" evidence="7">
    <location>
        <position position="93"/>
    </location>
    <ligand>
        <name>Mg(2+)</name>
        <dbReference type="ChEBI" id="CHEBI:18420"/>
        <label>2</label>
    </ligand>
</feature>
<dbReference type="GO" id="GO:0008934">
    <property type="term" value="F:inositol monophosphate 1-phosphatase activity"/>
    <property type="evidence" value="ECO:0007669"/>
    <property type="project" value="InterPro"/>
</dbReference>
<keyword evidence="6 7" id="KW-0460">Magnesium</keyword>
<evidence type="ECO:0000256" key="8">
    <source>
        <dbReference type="RuleBase" id="RU364068"/>
    </source>
</evidence>
<comment type="cofactor">
    <cofactor evidence="2 7 8">
        <name>Mg(2+)</name>
        <dbReference type="ChEBI" id="CHEBI:18420"/>
    </cofactor>
</comment>
<comment type="similarity">
    <text evidence="3 8">Belongs to the inositol monophosphatase superfamily.</text>
</comment>
<keyword evidence="4 7" id="KW-0479">Metal-binding</keyword>
<dbReference type="PANTHER" id="PTHR20854">
    <property type="entry name" value="INOSITOL MONOPHOSPHATASE"/>
    <property type="match status" value="1"/>
</dbReference>
<dbReference type="InterPro" id="IPR020583">
    <property type="entry name" value="Inositol_monoP_metal-BS"/>
</dbReference>
<evidence type="ECO:0000256" key="1">
    <source>
        <dbReference type="ARBA" id="ARBA00001033"/>
    </source>
</evidence>
<dbReference type="InterPro" id="IPR000760">
    <property type="entry name" value="Inositol_monophosphatase-like"/>
</dbReference>